<dbReference type="InterPro" id="IPR037046">
    <property type="entry name" value="AlkA_N_sf"/>
</dbReference>
<keyword evidence="6" id="KW-0234">DNA repair</keyword>
<evidence type="ECO:0000313" key="8">
    <source>
        <dbReference type="EMBL" id="MBB6675107.1"/>
    </source>
</evidence>
<dbReference type="GO" id="GO:0006307">
    <property type="term" value="P:DNA alkylation repair"/>
    <property type="evidence" value="ECO:0007669"/>
    <property type="project" value="TreeGrafter"/>
</dbReference>
<name>A0A7X0RWS1_9BACL</name>
<accession>A0A7X0RWS1</accession>
<dbReference type="InterPro" id="IPR051912">
    <property type="entry name" value="Alkylbase_DNA_Glycosylase/TA"/>
</dbReference>
<evidence type="ECO:0000256" key="5">
    <source>
        <dbReference type="ARBA" id="ARBA00022801"/>
    </source>
</evidence>
<dbReference type="InterPro" id="IPR011257">
    <property type="entry name" value="DNA_glycosylase"/>
</dbReference>
<dbReference type="GO" id="GO:0043916">
    <property type="term" value="F:DNA-7-methylguanine glycosylase activity"/>
    <property type="evidence" value="ECO:0007669"/>
    <property type="project" value="TreeGrafter"/>
</dbReference>
<dbReference type="CDD" id="cd00056">
    <property type="entry name" value="ENDO3c"/>
    <property type="match status" value="1"/>
</dbReference>
<dbReference type="EMBL" id="JACJVP010000062">
    <property type="protein sequence ID" value="MBB6675107.1"/>
    <property type="molecule type" value="Genomic_DNA"/>
</dbReference>
<dbReference type="InterPro" id="IPR003265">
    <property type="entry name" value="HhH-GPD_domain"/>
</dbReference>
<dbReference type="InterPro" id="IPR000035">
    <property type="entry name" value="Alkylbase_DNA_glycsylse_CS"/>
</dbReference>
<dbReference type="Gene3D" id="1.10.1670.10">
    <property type="entry name" value="Helix-hairpin-Helix base-excision DNA repair enzymes (C-terminal)"/>
    <property type="match status" value="1"/>
</dbReference>
<comment type="similarity">
    <text evidence="2">Belongs to the alkylbase DNA glycosidase AlkA family.</text>
</comment>
<dbReference type="Gene3D" id="3.30.310.20">
    <property type="entry name" value="DNA-3-methyladenine glycosylase AlkA, N-terminal domain"/>
    <property type="match status" value="1"/>
</dbReference>
<evidence type="ECO:0000256" key="4">
    <source>
        <dbReference type="ARBA" id="ARBA00022763"/>
    </source>
</evidence>
<dbReference type="Pfam" id="PF07934">
    <property type="entry name" value="OGG_N"/>
    <property type="match status" value="1"/>
</dbReference>
<keyword evidence="4" id="KW-0227">DNA damage</keyword>
<dbReference type="FunFam" id="1.10.340.30:FF:000004">
    <property type="entry name" value="DNA-3-methyladenine glycosylase II"/>
    <property type="match status" value="1"/>
</dbReference>
<keyword evidence="5" id="KW-0378">Hydrolase</keyword>
<dbReference type="InterPro" id="IPR023170">
    <property type="entry name" value="HhH_base_excis_C"/>
</dbReference>
<dbReference type="GO" id="GO:0032131">
    <property type="term" value="F:alkylated DNA binding"/>
    <property type="evidence" value="ECO:0007669"/>
    <property type="project" value="TreeGrafter"/>
</dbReference>
<dbReference type="PANTHER" id="PTHR43003">
    <property type="entry name" value="DNA-3-METHYLADENINE GLYCOSYLASE"/>
    <property type="match status" value="1"/>
</dbReference>
<evidence type="ECO:0000256" key="6">
    <source>
        <dbReference type="ARBA" id="ARBA00023204"/>
    </source>
</evidence>
<keyword evidence="9" id="KW-1185">Reference proteome</keyword>
<dbReference type="EC" id="3.2.2.21" evidence="3"/>
<evidence type="ECO:0000259" key="7">
    <source>
        <dbReference type="SMART" id="SM00478"/>
    </source>
</evidence>
<evidence type="ECO:0000313" key="9">
    <source>
        <dbReference type="Proteomes" id="UP000547209"/>
    </source>
</evidence>
<dbReference type="GO" id="GO:0008725">
    <property type="term" value="F:DNA-3-methyladenine glycosylase activity"/>
    <property type="evidence" value="ECO:0007669"/>
    <property type="project" value="TreeGrafter"/>
</dbReference>
<gene>
    <name evidence="8" type="ORF">H7C19_31040</name>
</gene>
<reference evidence="8 9" key="1">
    <citation type="submission" date="2020-08" db="EMBL/GenBank/DDBJ databases">
        <title>Cohnella phylogeny.</title>
        <authorList>
            <person name="Dunlap C."/>
        </authorList>
    </citation>
    <scope>NUCLEOTIDE SEQUENCE [LARGE SCALE GENOMIC DNA]</scope>
    <source>
        <strain evidence="8 9">DSM 28246</strain>
    </source>
</reference>
<dbReference type="GO" id="GO:0008534">
    <property type="term" value="F:oxidized purine nucleobase lesion DNA N-glycosylase activity"/>
    <property type="evidence" value="ECO:0007669"/>
    <property type="project" value="InterPro"/>
</dbReference>
<dbReference type="Pfam" id="PF00730">
    <property type="entry name" value="HhH-GPD"/>
    <property type="match status" value="1"/>
</dbReference>
<evidence type="ECO:0000256" key="2">
    <source>
        <dbReference type="ARBA" id="ARBA00010817"/>
    </source>
</evidence>
<dbReference type="InterPro" id="IPR012904">
    <property type="entry name" value="OGG_N"/>
</dbReference>
<feature type="domain" description="HhH-GPD" evidence="7">
    <location>
        <begin position="145"/>
        <end position="310"/>
    </location>
</feature>
<dbReference type="Proteomes" id="UP000547209">
    <property type="component" value="Unassembled WGS sequence"/>
</dbReference>
<organism evidence="8 9">
    <name type="scientific">Cohnella nanjingensis</name>
    <dbReference type="NCBI Taxonomy" id="1387779"/>
    <lineage>
        <taxon>Bacteria</taxon>
        <taxon>Bacillati</taxon>
        <taxon>Bacillota</taxon>
        <taxon>Bacilli</taxon>
        <taxon>Bacillales</taxon>
        <taxon>Paenibacillaceae</taxon>
        <taxon>Cohnella</taxon>
    </lineage>
</organism>
<dbReference type="GO" id="GO:0006289">
    <property type="term" value="P:nucleotide-excision repair"/>
    <property type="evidence" value="ECO:0007669"/>
    <property type="project" value="InterPro"/>
</dbReference>
<dbReference type="PANTHER" id="PTHR43003:SF12">
    <property type="entry name" value="DNA-3-METHYLADENINE GLYCOSYLASE"/>
    <property type="match status" value="1"/>
</dbReference>
<dbReference type="SUPFAM" id="SSF48150">
    <property type="entry name" value="DNA-glycosylase"/>
    <property type="match status" value="1"/>
</dbReference>
<dbReference type="GO" id="GO:0006285">
    <property type="term" value="P:base-excision repair, AP site formation"/>
    <property type="evidence" value="ECO:0007669"/>
    <property type="project" value="TreeGrafter"/>
</dbReference>
<dbReference type="PROSITE" id="PS00516">
    <property type="entry name" value="ALKYLBASE_DNA_GLYCOS"/>
    <property type="match status" value="1"/>
</dbReference>
<sequence>MRQAAEPEARKDGPSLRLAVPELFSFGENYRYLANASNECLYRFHEGSIYKAVPVGTQAPVVEIREDPIERGIRIRFLGDALPSPAVQAEVVRYVREWFDLDRDLAPFYRLARTDALLDRAVTAFHGLRNMGIPDLFEAISWGILGQQINLAFAYTLKRRLVERFGRRVVCEGETYWTFPTPQDIAGLSEADLSDLRMTVKKCEYLVGVAQLLADGRLSRELLLGTDDLRKVEKLLVGVRGIGPWTANYVLMRCLRMPSAFPVDDVGLHNAIKMLNGMERKPTKPEILALSAGWTGWESYATFYLWRFLY</sequence>
<comment type="caution">
    <text evidence="8">The sequence shown here is derived from an EMBL/GenBank/DDBJ whole genome shotgun (WGS) entry which is preliminary data.</text>
</comment>
<dbReference type="AlphaFoldDB" id="A0A7X0RWS1"/>
<dbReference type="Gene3D" id="1.10.340.30">
    <property type="entry name" value="Hypothetical protein, domain 2"/>
    <property type="match status" value="1"/>
</dbReference>
<evidence type="ECO:0000256" key="1">
    <source>
        <dbReference type="ARBA" id="ARBA00000086"/>
    </source>
</evidence>
<proteinExistence type="inferred from homology"/>
<evidence type="ECO:0000256" key="3">
    <source>
        <dbReference type="ARBA" id="ARBA00012000"/>
    </source>
</evidence>
<protein>
    <recommendedName>
        <fullName evidence="3">DNA-3-methyladenine glycosylase II</fullName>
        <ecNumber evidence="3">3.2.2.21</ecNumber>
    </recommendedName>
</protein>
<comment type="catalytic activity">
    <reaction evidence="1">
        <text>Hydrolysis of alkylated DNA, releasing 3-methyladenine, 3-methylguanine, 7-methylguanine and 7-methyladenine.</text>
        <dbReference type="EC" id="3.2.2.21"/>
    </reaction>
</comment>
<dbReference type="GO" id="GO:0005737">
    <property type="term" value="C:cytoplasm"/>
    <property type="evidence" value="ECO:0007669"/>
    <property type="project" value="TreeGrafter"/>
</dbReference>
<dbReference type="GO" id="GO:0032993">
    <property type="term" value="C:protein-DNA complex"/>
    <property type="evidence" value="ECO:0007669"/>
    <property type="project" value="TreeGrafter"/>
</dbReference>
<dbReference type="SMART" id="SM00478">
    <property type="entry name" value="ENDO3c"/>
    <property type="match status" value="1"/>
</dbReference>